<feature type="compositionally biased region" description="Pro residues" evidence="1">
    <location>
        <begin position="285"/>
        <end position="295"/>
    </location>
</feature>
<feature type="chain" id="PRO_5002164245" description="Mid2 domain-containing protein" evidence="3">
    <location>
        <begin position="18"/>
        <end position="295"/>
    </location>
</feature>
<evidence type="ECO:0000313" key="4">
    <source>
        <dbReference type="EMBL" id="KIM83635.1"/>
    </source>
</evidence>
<proteinExistence type="predicted"/>
<evidence type="ECO:0008006" key="6">
    <source>
        <dbReference type="Google" id="ProtNLM"/>
    </source>
</evidence>
<dbReference type="EMBL" id="KN832990">
    <property type="protein sequence ID" value="KIM83635.1"/>
    <property type="molecule type" value="Genomic_DNA"/>
</dbReference>
<evidence type="ECO:0000256" key="1">
    <source>
        <dbReference type="SAM" id="MobiDB-lite"/>
    </source>
</evidence>
<accession>A0A0C3FH25</accession>
<dbReference type="Gene3D" id="2.60.120.260">
    <property type="entry name" value="Galactose-binding domain-like"/>
    <property type="match status" value="1"/>
</dbReference>
<feature type="compositionally biased region" description="Low complexity" evidence="1">
    <location>
        <begin position="147"/>
        <end position="167"/>
    </location>
</feature>
<keyword evidence="3" id="KW-0732">Signal</keyword>
<gene>
    <name evidence="4" type="ORF">PILCRDRAFT_819276</name>
</gene>
<evidence type="ECO:0000256" key="2">
    <source>
        <dbReference type="SAM" id="Phobius"/>
    </source>
</evidence>
<evidence type="ECO:0000256" key="3">
    <source>
        <dbReference type="SAM" id="SignalP"/>
    </source>
</evidence>
<organism evidence="4 5">
    <name type="scientific">Piloderma croceum (strain F 1598)</name>
    <dbReference type="NCBI Taxonomy" id="765440"/>
    <lineage>
        <taxon>Eukaryota</taxon>
        <taxon>Fungi</taxon>
        <taxon>Dikarya</taxon>
        <taxon>Basidiomycota</taxon>
        <taxon>Agaricomycotina</taxon>
        <taxon>Agaricomycetes</taxon>
        <taxon>Agaricomycetidae</taxon>
        <taxon>Atheliales</taxon>
        <taxon>Atheliaceae</taxon>
        <taxon>Piloderma</taxon>
    </lineage>
</organism>
<feature type="transmembrane region" description="Helical" evidence="2">
    <location>
        <begin position="176"/>
        <end position="198"/>
    </location>
</feature>
<feature type="region of interest" description="Disordered" evidence="1">
    <location>
        <begin position="226"/>
        <end position="295"/>
    </location>
</feature>
<dbReference type="Proteomes" id="UP000054166">
    <property type="component" value="Unassembled WGS sequence"/>
</dbReference>
<keyword evidence="2" id="KW-0472">Membrane</keyword>
<feature type="region of interest" description="Disordered" evidence="1">
    <location>
        <begin position="147"/>
        <end position="168"/>
    </location>
</feature>
<reference evidence="5" key="2">
    <citation type="submission" date="2015-01" db="EMBL/GenBank/DDBJ databases">
        <title>Evolutionary Origins and Diversification of the Mycorrhizal Mutualists.</title>
        <authorList>
            <consortium name="DOE Joint Genome Institute"/>
            <consortium name="Mycorrhizal Genomics Consortium"/>
            <person name="Kohler A."/>
            <person name="Kuo A."/>
            <person name="Nagy L.G."/>
            <person name="Floudas D."/>
            <person name="Copeland A."/>
            <person name="Barry K.W."/>
            <person name="Cichocki N."/>
            <person name="Veneault-Fourrey C."/>
            <person name="LaButti K."/>
            <person name="Lindquist E.A."/>
            <person name="Lipzen A."/>
            <person name="Lundell T."/>
            <person name="Morin E."/>
            <person name="Murat C."/>
            <person name="Riley R."/>
            <person name="Ohm R."/>
            <person name="Sun H."/>
            <person name="Tunlid A."/>
            <person name="Henrissat B."/>
            <person name="Grigoriev I.V."/>
            <person name="Hibbett D.S."/>
            <person name="Martin F."/>
        </authorList>
    </citation>
    <scope>NUCLEOTIDE SEQUENCE [LARGE SCALE GENOMIC DNA]</scope>
    <source>
        <strain evidence="5">F 1598</strain>
    </source>
</reference>
<keyword evidence="2" id="KW-1133">Transmembrane helix</keyword>
<feature type="compositionally biased region" description="Low complexity" evidence="1">
    <location>
        <begin position="230"/>
        <end position="244"/>
    </location>
</feature>
<dbReference type="AlphaFoldDB" id="A0A0C3FH25"/>
<dbReference type="OrthoDB" id="3234968at2759"/>
<evidence type="ECO:0000313" key="5">
    <source>
        <dbReference type="Proteomes" id="UP000054166"/>
    </source>
</evidence>
<keyword evidence="2" id="KW-0812">Transmembrane</keyword>
<dbReference type="STRING" id="765440.A0A0C3FH25"/>
<keyword evidence="5" id="KW-1185">Reference proteome</keyword>
<feature type="signal peptide" evidence="3">
    <location>
        <begin position="1"/>
        <end position="17"/>
    </location>
</feature>
<dbReference type="InParanoid" id="A0A0C3FH25"/>
<reference evidence="4 5" key="1">
    <citation type="submission" date="2014-04" db="EMBL/GenBank/DDBJ databases">
        <authorList>
            <consortium name="DOE Joint Genome Institute"/>
            <person name="Kuo A."/>
            <person name="Tarkka M."/>
            <person name="Buscot F."/>
            <person name="Kohler A."/>
            <person name="Nagy L.G."/>
            <person name="Floudas D."/>
            <person name="Copeland A."/>
            <person name="Barry K.W."/>
            <person name="Cichocki N."/>
            <person name="Veneault-Fourrey C."/>
            <person name="LaButti K."/>
            <person name="Lindquist E.A."/>
            <person name="Lipzen A."/>
            <person name="Lundell T."/>
            <person name="Morin E."/>
            <person name="Murat C."/>
            <person name="Sun H."/>
            <person name="Tunlid A."/>
            <person name="Henrissat B."/>
            <person name="Grigoriev I.V."/>
            <person name="Hibbett D.S."/>
            <person name="Martin F."/>
            <person name="Nordberg H.P."/>
            <person name="Cantor M.N."/>
            <person name="Hua S.X."/>
        </authorList>
    </citation>
    <scope>NUCLEOTIDE SEQUENCE [LARGE SCALE GENOMIC DNA]</scope>
    <source>
        <strain evidence="4 5">F 1598</strain>
    </source>
</reference>
<sequence>MLWRVLLVFALPVLVLSQNVTVTTQDPSMHFDGTWVVQDSGGHEYTTTIGSSVSLDFTGTAVYWHATINPRCGIANVSVDNDAGVLVDASNGTSTNSTPIPAILFARSGLESGRSHLINITLFALGELGGPYMEMYNLTYTQDNSASITSGNASSSTETSSSPNAEAVHQRSTGTIAGAVVGSVWGVGIILCFIFFVFRRRLRYEDPLATPYIGASKLASIRVPPRPIVPTSQLQPQRPLSSSPIIDSETTPSGNSQTTNISPPQSSMLPLTPNRNESAPSVLEDPPPPYVFRRS</sequence>
<protein>
    <recommendedName>
        <fullName evidence="6">Mid2 domain-containing protein</fullName>
    </recommendedName>
</protein>
<name>A0A0C3FH25_PILCF</name>
<dbReference type="HOGENOM" id="CLU_943691_0_0_1"/>
<feature type="compositionally biased region" description="Polar residues" evidence="1">
    <location>
        <begin position="248"/>
        <end position="279"/>
    </location>
</feature>